<sequence length="303" mass="34351">MEQNQSLKYFLAGMASPAIWGFFAIALRNLKFFPAMQILDYRVFTSLVILLVVILLFRKKRIKADLNYYQFAVKNKRRFWKLLICSSILLTGNWLSFIYVINSVSIQSGAFAYMVCPLLTAIGGFLILGEQLNKLKWIAIGISLISAAILGWGHLSDVLWSFFIAILFAGYLITQRSIQGFDKLNLLSIQLFIACLFIIPLEIIQPHPIPQSISFWSNIVVVAVVFTIIPLYLSLYSMIRIPASTAGILIYINPIIAFAVAFFYFHEGFTFQKLVSYGLLTAAVILFNWDYIKKLLPQVASSK</sequence>
<dbReference type="Pfam" id="PF00892">
    <property type="entry name" value="EamA"/>
    <property type="match status" value="2"/>
</dbReference>
<reference evidence="8" key="1">
    <citation type="submission" date="2022-06" db="EMBL/GenBank/DDBJ databases">
        <title>Solitalea sp. MAHUQ-68 isolated from rhizospheric soil.</title>
        <authorList>
            <person name="Huq M.A."/>
        </authorList>
    </citation>
    <scope>NUCLEOTIDE SEQUENCE</scope>
    <source>
        <strain evidence="8">MAHUQ-68</strain>
    </source>
</reference>
<dbReference type="PANTHER" id="PTHR32322">
    <property type="entry name" value="INNER MEMBRANE TRANSPORTER"/>
    <property type="match status" value="1"/>
</dbReference>
<dbReference type="RefSeq" id="WP_252587165.1">
    <property type="nucleotide sequence ID" value="NZ_JAMWYS010000027.1"/>
</dbReference>
<evidence type="ECO:0000256" key="2">
    <source>
        <dbReference type="ARBA" id="ARBA00022475"/>
    </source>
</evidence>
<keyword evidence="4 6" id="KW-1133">Transmembrane helix</keyword>
<feature type="transmembrane region" description="Helical" evidence="6">
    <location>
        <begin position="7"/>
        <end position="27"/>
    </location>
</feature>
<dbReference type="InterPro" id="IPR050638">
    <property type="entry name" value="AA-Vitamin_Transporters"/>
</dbReference>
<keyword evidence="2" id="KW-1003">Cell membrane</keyword>
<feature type="transmembrane region" description="Helical" evidence="6">
    <location>
        <begin position="79"/>
        <end position="100"/>
    </location>
</feature>
<dbReference type="Proteomes" id="UP001155182">
    <property type="component" value="Unassembled WGS sequence"/>
</dbReference>
<dbReference type="AlphaFoldDB" id="A0A9X2F1U4"/>
<evidence type="ECO:0000256" key="4">
    <source>
        <dbReference type="ARBA" id="ARBA00022989"/>
    </source>
</evidence>
<dbReference type="EMBL" id="JAMWYS010000027">
    <property type="protein sequence ID" value="MCO4292671.1"/>
    <property type="molecule type" value="Genomic_DNA"/>
</dbReference>
<evidence type="ECO:0000256" key="6">
    <source>
        <dbReference type="SAM" id="Phobius"/>
    </source>
</evidence>
<dbReference type="PANTHER" id="PTHR32322:SF18">
    <property type="entry name" value="S-ADENOSYLMETHIONINE_S-ADENOSYLHOMOCYSTEINE TRANSPORTER"/>
    <property type="match status" value="1"/>
</dbReference>
<accession>A0A9X2F1U4</accession>
<feature type="domain" description="EamA" evidence="7">
    <location>
        <begin position="158"/>
        <end position="288"/>
    </location>
</feature>
<keyword evidence="5 6" id="KW-0472">Membrane</keyword>
<keyword evidence="9" id="KW-1185">Reference proteome</keyword>
<feature type="transmembrane region" description="Helical" evidence="6">
    <location>
        <begin position="106"/>
        <end position="128"/>
    </location>
</feature>
<evidence type="ECO:0000256" key="1">
    <source>
        <dbReference type="ARBA" id="ARBA00004651"/>
    </source>
</evidence>
<feature type="transmembrane region" description="Helical" evidence="6">
    <location>
        <begin position="271"/>
        <end position="289"/>
    </location>
</feature>
<evidence type="ECO:0000313" key="8">
    <source>
        <dbReference type="EMBL" id="MCO4292671.1"/>
    </source>
</evidence>
<protein>
    <submittedName>
        <fullName evidence="8">EamA family transporter</fullName>
    </submittedName>
</protein>
<evidence type="ECO:0000313" key="9">
    <source>
        <dbReference type="Proteomes" id="UP001155182"/>
    </source>
</evidence>
<feature type="transmembrane region" description="Helical" evidence="6">
    <location>
        <begin position="135"/>
        <end position="152"/>
    </location>
</feature>
<keyword evidence="3 6" id="KW-0812">Transmembrane</keyword>
<feature type="transmembrane region" description="Helical" evidence="6">
    <location>
        <begin position="186"/>
        <end position="203"/>
    </location>
</feature>
<dbReference type="SUPFAM" id="SSF103481">
    <property type="entry name" value="Multidrug resistance efflux transporter EmrE"/>
    <property type="match status" value="2"/>
</dbReference>
<gene>
    <name evidence="8" type="ORF">NF867_07345</name>
</gene>
<feature type="transmembrane region" description="Helical" evidence="6">
    <location>
        <begin position="248"/>
        <end position="265"/>
    </location>
</feature>
<comment type="caution">
    <text evidence="8">The sequence shown here is derived from an EMBL/GenBank/DDBJ whole genome shotgun (WGS) entry which is preliminary data.</text>
</comment>
<evidence type="ECO:0000256" key="5">
    <source>
        <dbReference type="ARBA" id="ARBA00023136"/>
    </source>
</evidence>
<name>A0A9X2F1U4_9SPHI</name>
<comment type="subcellular location">
    <subcellularLocation>
        <location evidence="1">Cell membrane</location>
        <topology evidence="1">Multi-pass membrane protein</topology>
    </subcellularLocation>
</comment>
<feature type="transmembrane region" description="Helical" evidence="6">
    <location>
        <begin position="215"/>
        <end position="236"/>
    </location>
</feature>
<dbReference type="InterPro" id="IPR000620">
    <property type="entry name" value="EamA_dom"/>
</dbReference>
<feature type="domain" description="EamA" evidence="7">
    <location>
        <begin position="10"/>
        <end position="150"/>
    </location>
</feature>
<proteinExistence type="predicted"/>
<evidence type="ECO:0000256" key="3">
    <source>
        <dbReference type="ARBA" id="ARBA00022692"/>
    </source>
</evidence>
<feature type="transmembrane region" description="Helical" evidence="6">
    <location>
        <begin position="158"/>
        <end position="174"/>
    </location>
</feature>
<evidence type="ECO:0000259" key="7">
    <source>
        <dbReference type="Pfam" id="PF00892"/>
    </source>
</evidence>
<dbReference type="InterPro" id="IPR037185">
    <property type="entry name" value="EmrE-like"/>
</dbReference>
<dbReference type="GO" id="GO:0005886">
    <property type="term" value="C:plasma membrane"/>
    <property type="evidence" value="ECO:0007669"/>
    <property type="project" value="UniProtKB-SubCell"/>
</dbReference>
<organism evidence="8 9">
    <name type="scientific">Solitalea agri</name>
    <dbReference type="NCBI Taxonomy" id="2953739"/>
    <lineage>
        <taxon>Bacteria</taxon>
        <taxon>Pseudomonadati</taxon>
        <taxon>Bacteroidota</taxon>
        <taxon>Sphingobacteriia</taxon>
        <taxon>Sphingobacteriales</taxon>
        <taxon>Sphingobacteriaceae</taxon>
        <taxon>Solitalea</taxon>
    </lineage>
</organism>
<feature type="transmembrane region" description="Helical" evidence="6">
    <location>
        <begin position="39"/>
        <end position="58"/>
    </location>
</feature>